<evidence type="ECO:0000256" key="1">
    <source>
        <dbReference type="ARBA" id="ARBA00010641"/>
    </source>
</evidence>
<dbReference type="InterPro" id="IPR014284">
    <property type="entry name" value="RNA_pol_sigma-70_dom"/>
</dbReference>
<name>A0A5P2G0I5_9BACT</name>
<dbReference type="Gene3D" id="1.10.1740.10">
    <property type="match status" value="1"/>
</dbReference>
<dbReference type="PANTHER" id="PTHR43133">
    <property type="entry name" value="RNA POLYMERASE ECF-TYPE SIGMA FACTO"/>
    <property type="match status" value="1"/>
</dbReference>
<dbReference type="InterPro" id="IPR013324">
    <property type="entry name" value="RNA_pol_sigma_r3/r4-like"/>
</dbReference>
<feature type="domain" description="RNA polymerase sigma-70 region 2" evidence="5">
    <location>
        <begin position="27"/>
        <end position="93"/>
    </location>
</feature>
<dbReference type="AlphaFoldDB" id="A0A5P2G0I5"/>
<keyword evidence="8" id="KW-1185">Reference proteome</keyword>
<keyword evidence="2" id="KW-0805">Transcription regulation</keyword>
<evidence type="ECO:0000313" key="7">
    <source>
        <dbReference type="EMBL" id="QES88168.1"/>
    </source>
</evidence>
<sequence>MVEITTDILTHWVNKAKQGDKTSFARLYKQYSVAMFNICIRMVGEYNTAQDLLQEIFIKVFKNLHSLQQPERFGGWVKQIAVRECISHTRKKGAISSWLSMDEQEDTEDEMEETWWNDRSIEEIHKAIKSLPEGSRQIFNLFALEDYSHRQIAELLGITESTSKTQYHRAKKLLKDKLVKILDFNG</sequence>
<dbReference type="GO" id="GO:0016987">
    <property type="term" value="F:sigma factor activity"/>
    <property type="evidence" value="ECO:0007669"/>
    <property type="project" value="UniProtKB-KW"/>
</dbReference>
<evidence type="ECO:0000313" key="8">
    <source>
        <dbReference type="Proteomes" id="UP000292424"/>
    </source>
</evidence>
<gene>
    <name evidence="7" type="ORF">E0W69_005635</name>
</gene>
<evidence type="ECO:0000256" key="2">
    <source>
        <dbReference type="ARBA" id="ARBA00023015"/>
    </source>
</evidence>
<dbReference type="InterPro" id="IPR007627">
    <property type="entry name" value="RNA_pol_sigma70_r2"/>
</dbReference>
<dbReference type="OrthoDB" id="1056775at2"/>
<dbReference type="Gene3D" id="1.10.10.10">
    <property type="entry name" value="Winged helix-like DNA-binding domain superfamily/Winged helix DNA-binding domain"/>
    <property type="match status" value="1"/>
</dbReference>
<dbReference type="Proteomes" id="UP000292424">
    <property type="component" value="Chromosome"/>
</dbReference>
<evidence type="ECO:0000256" key="4">
    <source>
        <dbReference type="ARBA" id="ARBA00023163"/>
    </source>
</evidence>
<dbReference type="NCBIfam" id="TIGR02937">
    <property type="entry name" value="sigma70-ECF"/>
    <property type="match status" value="1"/>
</dbReference>
<evidence type="ECO:0000259" key="5">
    <source>
        <dbReference type="Pfam" id="PF04542"/>
    </source>
</evidence>
<protein>
    <submittedName>
        <fullName evidence="7">Sigma-70 family RNA polymerase sigma factor</fullName>
    </submittedName>
</protein>
<dbReference type="Pfam" id="PF08281">
    <property type="entry name" value="Sigma70_r4_2"/>
    <property type="match status" value="1"/>
</dbReference>
<dbReference type="KEGG" id="arac:E0W69_005635"/>
<dbReference type="InterPro" id="IPR013325">
    <property type="entry name" value="RNA_pol_sigma_r2"/>
</dbReference>
<dbReference type="GO" id="GO:0006352">
    <property type="term" value="P:DNA-templated transcription initiation"/>
    <property type="evidence" value="ECO:0007669"/>
    <property type="project" value="InterPro"/>
</dbReference>
<proteinExistence type="inferred from homology"/>
<reference evidence="7 8" key="1">
    <citation type="submission" date="2019-09" db="EMBL/GenBank/DDBJ databases">
        <title>Complete genome sequence of Arachidicoccus sp. B3-10 isolated from apple orchard soil.</title>
        <authorList>
            <person name="Kim H.S."/>
            <person name="Han K.-I."/>
            <person name="Suh M.K."/>
            <person name="Lee K.C."/>
            <person name="Eom M.K."/>
            <person name="Kim J.-S."/>
            <person name="Kang S.W."/>
            <person name="Sin Y."/>
            <person name="Lee J.-S."/>
        </authorList>
    </citation>
    <scope>NUCLEOTIDE SEQUENCE [LARGE SCALE GENOMIC DNA]</scope>
    <source>
        <strain evidence="7 8">B3-10</strain>
    </source>
</reference>
<dbReference type="GO" id="GO:0003677">
    <property type="term" value="F:DNA binding"/>
    <property type="evidence" value="ECO:0007669"/>
    <property type="project" value="InterPro"/>
</dbReference>
<dbReference type="InterPro" id="IPR039425">
    <property type="entry name" value="RNA_pol_sigma-70-like"/>
</dbReference>
<keyword evidence="3" id="KW-0731">Sigma factor</keyword>
<dbReference type="EMBL" id="CP044016">
    <property type="protein sequence ID" value="QES88168.1"/>
    <property type="molecule type" value="Genomic_DNA"/>
</dbReference>
<accession>A0A5P2G0I5</accession>
<dbReference type="SUPFAM" id="SSF88659">
    <property type="entry name" value="Sigma3 and sigma4 domains of RNA polymerase sigma factors"/>
    <property type="match status" value="1"/>
</dbReference>
<evidence type="ECO:0000256" key="3">
    <source>
        <dbReference type="ARBA" id="ARBA00023082"/>
    </source>
</evidence>
<dbReference type="InterPro" id="IPR013249">
    <property type="entry name" value="RNA_pol_sigma70_r4_t2"/>
</dbReference>
<dbReference type="SUPFAM" id="SSF88946">
    <property type="entry name" value="Sigma2 domain of RNA polymerase sigma factors"/>
    <property type="match status" value="1"/>
</dbReference>
<evidence type="ECO:0000259" key="6">
    <source>
        <dbReference type="Pfam" id="PF08281"/>
    </source>
</evidence>
<feature type="domain" description="RNA polymerase sigma factor 70 region 4 type 2" evidence="6">
    <location>
        <begin position="122"/>
        <end position="174"/>
    </location>
</feature>
<organism evidence="7 8">
    <name type="scientific">Rhizosphaericola mali</name>
    <dbReference type="NCBI Taxonomy" id="2545455"/>
    <lineage>
        <taxon>Bacteria</taxon>
        <taxon>Pseudomonadati</taxon>
        <taxon>Bacteroidota</taxon>
        <taxon>Chitinophagia</taxon>
        <taxon>Chitinophagales</taxon>
        <taxon>Chitinophagaceae</taxon>
        <taxon>Rhizosphaericola</taxon>
    </lineage>
</organism>
<dbReference type="Pfam" id="PF04542">
    <property type="entry name" value="Sigma70_r2"/>
    <property type="match status" value="1"/>
</dbReference>
<dbReference type="CDD" id="cd06171">
    <property type="entry name" value="Sigma70_r4"/>
    <property type="match status" value="1"/>
</dbReference>
<dbReference type="PANTHER" id="PTHR43133:SF46">
    <property type="entry name" value="RNA POLYMERASE SIGMA-70 FACTOR ECF SUBFAMILY"/>
    <property type="match status" value="1"/>
</dbReference>
<comment type="similarity">
    <text evidence="1">Belongs to the sigma-70 factor family. ECF subfamily.</text>
</comment>
<dbReference type="InterPro" id="IPR036388">
    <property type="entry name" value="WH-like_DNA-bd_sf"/>
</dbReference>
<keyword evidence="4" id="KW-0804">Transcription</keyword>